<keyword evidence="6" id="KW-1185">Reference proteome</keyword>
<dbReference type="GO" id="GO:0008897">
    <property type="term" value="F:holo-[acyl-carrier-protein] synthase activity"/>
    <property type="evidence" value="ECO:0007669"/>
    <property type="project" value="UniProtKB-EC"/>
</dbReference>
<dbReference type="Proteomes" id="UP001055712">
    <property type="component" value="Unassembled WGS sequence"/>
</dbReference>
<dbReference type="PANTHER" id="PTHR12215">
    <property type="entry name" value="PHOSPHOPANTETHEINE TRANSFERASE"/>
    <property type="match status" value="1"/>
</dbReference>
<dbReference type="EC" id="2.7.8.7" evidence="1"/>
<keyword evidence="2" id="KW-0808">Transferase</keyword>
<dbReference type="GO" id="GO:0000287">
    <property type="term" value="F:magnesium ion binding"/>
    <property type="evidence" value="ECO:0007669"/>
    <property type="project" value="InterPro"/>
</dbReference>
<feature type="region of interest" description="Disordered" evidence="3">
    <location>
        <begin position="210"/>
        <end position="269"/>
    </location>
</feature>
<dbReference type="InterPro" id="IPR050559">
    <property type="entry name" value="P-Pant_transferase_sf"/>
</dbReference>
<dbReference type="GO" id="GO:0019878">
    <property type="term" value="P:lysine biosynthetic process via aminoadipic acid"/>
    <property type="evidence" value="ECO:0007669"/>
    <property type="project" value="TreeGrafter"/>
</dbReference>
<dbReference type="SUPFAM" id="SSF56214">
    <property type="entry name" value="4'-phosphopantetheinyl transferase"/>
    <property type="match status" value="2"/>
</dbReference>
<dbReference type="InterPro" id="IPR037143">
    <property type="entry name" value="4-PPantetheinyl_Trfase_dom_sf"/>
</dbReference>
<comment type="caution">
    <text evidence="5">The sequence shown here is derived from an EMBL/GenBank/DDBJ whole genome shotgun (WGS) entry which is preliminary data.</text>
</comment>
<evidence type="ECO:0000256" key="2">
    <source>
        <dbReference type="ARBA" id="ARBA00022679"/>
    </source>
</evidence>
<name>A0A9D4TY35_CHLVU</name>
<dbReference type="GO" id="GO:0005829">
    <property type="term" value="C:cytosol"/>
    <property type="evidence" value="ECO:0007669"/>
    <property type="project" value="TreeGrafter"/>
</dbReference>
<reference evidence="5" key="2">
    <citation type="submission" date="2020-11" db="EMBL/GenBank/DDBJ databases">
        <authorList>
            <person name="Cecchin M."/>
            <person name="Marcolungo L."/>
            <person name="Rossato M."/>
            <person name="Girolomoni L."/>
            <person name="Cosentino E."/>
            <person name="Cuine S."/>
            <person name="Li-Beisson Y."/>
            <person name="Delledonne M."/>
            <person name="Ballottari M."/>
        </authorList>
    </citation>
    <scope>NUCLEOTIDE SEQUENCE</scope>
    <source>
        <strain evidence="5">211/11P</strain>
        <tissue evidence="5">Whole cell</tissue>
    </source>
</reference>
<evidence type="ECO:0000259" key="4">
    <source>
        <dbReference type="Pfam" id="PF01648"/>
    </source>
</evidence>
<reference evidence="5" key="1">
    <citation type="journal article" date="2019" name="Plant J.">
        <title>Chlorella vulgaris genome assembly and annotation reveals the molecular basis for metabolic acclimation to high light conditions.</title>
        <authorList>
            <person name="Cecchin M."/>
            <person name="Marcolungo L."/>
            <person name="Rossato M."/>
            <person name="Girolomoni L."/>
            <person name="Cosentino E."/>
            <person name="Cuine S."/>
            <person name="Li-Beisson Y."/>
            <person name="Delledonne M."/>
            <person name="Ballottari M."/>
        </authorList>
    </citation>
    <scope>NUCLEOTIDE SEQUENCE</scope>
    <source>
        <strain evidence="5">211/11P</strain>
    </source>
</reference>
<dbReference type="EMBL" id="SIDB01000001">
    <property type="protein sequence ID" value="KAI3437852.1"/>
    <property type="molecule type" value="Genomic_DNA"/>
</dbReference>
<sequence>MTLDTESAAAAATAAVAPRAIQPGEVHVWWLLPSNASSELELQRCSELLTDEELQECNASEDAGVRRERVLARALVRSVLAGYLPSSIQPRDLLFERNAHGKPCLLWPFAMSGEHKLHFNLTHTASLIGLAVTVEGRVGLDVESAVRRTRQDPLRLARRRFSDAEIADLQACPDDSSRAACFLQLWTLKEAYVKALGRGISAPPGLRSFSFRVGRDGPQKHGANASTGDDSSSSNSNNDSSIDSSSSNGSSSSNNNSINSSTSNGSSRSSIEFHMAAPDARCWEFVLLEPAPGHVASLCVERRGNDGFQKNEALQVHHFEAALLDGGMERTFQPSILAQSACP</sequence>
<dbReference type="Pfam" id="PF01648">
    <property type="entry name" value="ACPS"/>
    <property type="match status" value="1"/>
</dbReference>
<evidence type="ECO:0000313" key="6">
    <source>
        <dbReference type="Proteomes" id="UP001055712"/>
    </source>
</evidence>
<dbReference type="OrthoDB" id="26719at2759"/>
<organism evidence="5 6">
    <name type="scientific">Chlorella vulgaris</name>
    <name type="common">Green alga</name>
    <dbReference type="NCBI Taxonomy" id="3077"/>
    <lineage>
        <taxon>Eukaryota</taxon>
        <taxon>Viridiplantae</taxon>
        <taxon>Chlorophyta</taxon>
        <taxon>core chlorophytes</taxon>
        <taxon>Trebouxiophyceae</taxon>
        <taxon>Chlorellales</taxon>
        <taxon>Chlorellaceae</taxon>
        <taxon>Chlorella clade</taxon>
        <taxon>Chlorella</taxon>
    </lineage>
</organism>
<feature type="compositionally biased region" description="Low complexity" evidence="3">
    <location>
        <begin position="226"/>
        <end position="269"/>
    </location>
</feature>
<evidence type="ECO:0000256" key="3">
    <source>
        <dbReference type="SAM" id="MobiDB-lite"/>
    </source>
</evidence>
<dbReference type="Gene3D" id="3.90.470.20">
    <property type="entry name" value="4'-phosphopantetheinyl transferase domain"/>
    <property type="match status" value="1"/>
</dbReference>
<evidence type="ECO:0000256" key="1">
    <source>
        <dbReference type="ARBA" id="ARBA00013172"/>
    </source>
</evidence>
<dbReference type="PANTHER" id="PTHR12215:SF15">
    <property type="entry name" value="4'-PHOSPHOPANTETHEINYL TRANSFERASE SUPERFAMILY-RELATED"/>
    <property type="match status" value="1"/>
</dbReference>
<dbReference type="AlphaFoldDB" id="A0A9D4TY35"/>
<dbReference type="InterPro" id="IPR008278">
    <property type="entry name" value="4-PPantetheinyl_Trfase_dom"/>
</dbReference>
<evidence type="ECO:0000313" key="5">
    <source>
        <dbReference type="EMBL" id="KAI3437852.1"/>
    </source>
</evidence>
<protein>
    <recommendedName>
        <fullName evidence="1">holo-[acyl-carrier-protein] synthase</fullName>
        <ecNumber evidence="1">2.7.8.7</ecNumber>
    </recommendedName>
</protein>
<accession>A0A9D4TY35</accession>
<gene>
    <name evidence="5" type="ORF">D9Q98_000298</name>
</gene>
<feature type="domain" description="4'-phosphopantetheinyl transferase" evidence="4">
    <location>
        <begin position="137"/>
        <end position="220"/>
    </location>
</feature>
<proteinExistence type="predicted"/>